<comment type="caution">
    <text evidence="9">The sequence shown here is derived from an EMBL/GenBank/DDBJ whole genome shotgun (WGS) entry which is preliminary data.</text>
</comment>
<feature type="transmembrane region" description="Helical" evidence="7">
    <location>
        <begin position="77"/>
        <end position="97"/>
    </location>
</feature>
<evidence type="ECO:0000259" key="8">
    <source>
        <dbReference type="Pfam" id="PF02397"/>
    </source>
</evidence>
<dbReference type="GO" id="GO:0089702">
    <property type="term" value="F:undecaprenyl-phosphate glucose phosphotransferase activity"/>
    <property type="evidence" value="ECO:0007669"/>
    <property type="project" value="UniProtKB-EC"/>
</dbReference>
<evidence type="ECO:0000313" key="10">
    <source>
        <dbReference type="Proteomes" id="UP000474777"/>
    </source>
</evidence>
<evidence type="ECO:0000256" key="3">
    <source>
        <dbReference type="ARBA" id="ARBA00022679"/>
    </source>
</evidence>
<keyword evidence="3 9" id="KW-0808">Transferase</keyword>
<evidence type="ECO:0000256" key="6">
    <source>
        <dbReference type="ARBA" id="ARBA00023136"/>
    </source>
</evidence>
<gene>
    <name evidence="9" type="ORF">GXP69_08515</name>
</gene>
<feature type="domain" description="Bacterial sugar transferase" evidence="8">
    <location>
        <begin position="272"/>
        <end position="457"/>
    </location>
</feature>
<feature type="transmembrane region" description="Helical" evidence="7">
    <location>
        <begin position="274"/>
        <end position="299"/>
    </location>
</feature>
<dbReference type="Proteomes" id="UP000474777">
    <property type="component" value="Unassembled WGS sequence"/>
</dbReference>
<evidence type="ECO:0000256" key="2">
    <source>
        <dbReference type="ARBA" id="ARBA00006464"/>
    </source>
</evidence>
<dbReference type="InterPro" id="IPR017475">
    <property type="entry name" value="EPS_sugar_tfrase"/>
</dbReference>
<dbReference type="EC" id="2.7.8.31" evidence="9"/>
<comment type="similarity">
    <text evidence="2">Belongs to the bacterial sugar transferase family.</text>
</comment>
<proteinExistence type="inferred from homology"/>
<dbReference type="AlphaFoldDB" id="A0A6B3LWB7"/>
<keyword evidence="10" id="KW-1185">Reference proteome</keyword>
<feature type="transmembrane region" description="Helical" evidence="7">
    <location>
        <begin position="12"/>
        <end position="32"/>
    </location>
</feature>
<dbReference type="Pfam" id="PF02397">
    <property type="entry name" value="Bac_transf"/>
    <property type="match status" value="1"/>
</dbReference>
<keyword evidence="6 7" id="KW-0472">Membrane</keyword>
<dbReference type="GO" id="GO:0016020">
    <property type="term" value="C:membrane"/>
    <property type="evidence" value="ECO:0007669"/>
    <property type="project" value="UniProtKB-SubCell"/>
</dbReference>
<evidence type="ECO:0000256" key="1">
    <source>
        <dbReference type="ARBA" id="ARBA00004141"/>
    </source>
</evidence>
<dbReference type="Gene3D" id="3.40.50.720">
    <property type="entry name" value="NAD(P)-binding Rossmann-like Domain"/>
    <property type="match status" value="1"/>
</dbReference>
<reference evidence="9 10" key="1">
    <citation type="submission" date="2020-02" db="EMBL/GenBank/DDBJ databases">
        <authorList>
            <person name="Kim M.K."/>
        </authorList>
    </citation>
    <scope>NUCLEOTIDE SEQUENCE [LARGE SCALE GENOMIC DNA]</scope>
    <source>
        <strain evidence="9 10">BT327</strain>
    </source>
</reference>
<name>A0A6B3LWB7_9BACT</name>
<evidence type="ECO:0000313" key="9">
    <source>
        <dbReference type="EMBL" id="NEM97734.1"/>
    </source>
</evidence>
<sequence length="463" mass="54253">MVHKYATLFRWLNIIVDYMLLNGMFYISFLIAEYPLVWVDVYDYKLTLLLLNFCWFYSSSVFNIYSHILKRDSVPIINSNIAALTIFIIIAAIIKLVLPDLYVPPTPFIYYFALFPTLVLAWRFMFLLLRKYRRKVWLRSSYIVIVGAGSAGTELYNYVCSNPQLECYVAGMFDDNPNRVPPNINYLGRVDQCISYAVENNVNEIYCTLPNNDCERIEKLLLETDRNMIRFRLVPDLKGSIHHNFMVDMFGYVPVLKPRQEPLENKANEIVKRIFDILFSLIVIVFVLSWLTPILAALIKIESKGPVFFKQLRSGKNNKPFFCLKFRSMKVNPDLENEQATKNDYRVTRVGRFIRMTSIDELPQFINVLLGHMSVVGPRPHMLKQTLDYSELINNYMVRHFLTPGITGWAQVNGYRGETKETSSMINRVKADLWYLENWSILLDIKIIFLTIWKLLKYDKNAY</sequence>
<organism evidence="9 10">
    <name type="scientific">Pontibacter burrus</name>
    <dbReference type="NCBI Taxonomy" id="2704466"/>
    <lineage>
        <taxon>Bacteria</taxon>
        <taxon>Pseudomonadati</taxon>
        <taxon>Bacteroidota</taxon>
        <taxon>Cytophagia</taxon>
        <taxon>Cytophagales</taxon>
        <taxon>Hymenobacteraceae</taxon>
        <taxon>Pontibacter</taxon>
    </lineage>
</organism>
<protein>
    <submittedName>
        <fullName evidence="9">Undecaprenyl-phosphate glucose phosphotransferase</fullName>
        <ecNumber evidence="9">2.7.8.31</ecNumber>
    </submittedName>
</protein>
<dbReference type="EMBL" id="JAAGWD010000003">
    <property type="protein sequence ID" value="NEM97734.1"/>
    <property type="molecule type" value="Genomic_DNA"/>
</dbReference>
<evidence type="ECO:0000256" key="7">
    <source>
        <dbReference type="SAM" id="Phobius"/>
    </source>
</evidence>
<dbReference type="SUPFAM" id="SSF51735">
    <property type="entry name" value="NAD(P)-binding Rossmann-fold domains"/>
    <property type="match status" value="1"/>
</dbReference>
<dbReference type="PANTHER" id="PTHR30576">
    <property type="entry name" value="COLANIC BIOSYNTHESIS UDP-GLUCOSE LIPID CARRIER TRANSFERASE"/>
    <property type="match status" value="1"/>
</dbReference>
<dbReference type="RefSeq" id="WP_163914372.1">
    <property type="nucleotide sequence ID" value="NZ_JAAGWD010000003.1"/>
</dbReference>
<dbReference type="InterPro" id="IPR036291">
    <property type="entry name" value="NAD(P)-bd_dom_sf"/>
</dbReference>
<feature type="transmembrane region" description="Helical" evidence="7">
    <location>
        <begin position="44"/>
        <end position="65"/>
    </location>
</feature>
<evidence type="ECO:0000256" key="4">
    <source>
        <dbReference type="ARBA" id="ARBA00022692"/>
    </source>
</evidence>
<evidence type="ECO:0000256" key="5">
    <source>
        <dbReference type="ARBA" id="ARBA00022989"/>
    </source>
</evidence>
<dbReference type="NCBIfam" id="TIGR03023">
    <property type="entry name" value="WcaJ_sugtrans"/>
    <property type="match status" value="1"/>
</dbReference>
<feature type="transmembrane region" description="Helical" evidence="7">
    <location>
        <begin position="109"/>
        <end position="129"/>
    </location>
</feature>
<dbReference type="PANTHER" id="PTHR30576:SF0">
    <property type="entry name" value="UNDECAPRENYL-PHOSPHATE N-ACETYLGALACTOSAMINYL 1-PHOSPHATE TRANSFERASE-RELATED"/>
    <property type="match status" value="1"/>
</dbReference>
<accession>A0A6B3LWB7</accession>
<dbReference type="Pfam" id="PF13727">
    <property type="entry name" value="CoA_binding_3"/>
    <property type="match status" value="1"/>
</dbReference>
<comment type="subcellular location">
    <subcellularLocation>
        <location evidence="1">Membrane</location>
        <topology evidence="1">Multi-pass membrane protein</topology>
    </subcellularLocation>
</comment>
<dbReference type="InterPro" id="IPR003362">
    <property type="entry name" value="Bact_transf"/>
</dbReference>
<keyword evidence="5 7" id="KW-1133">Transmembrane helix</keyword>
<dbReference type="NCBIfam" id="TIGR03025">
    <property type="entry name" value="EPS_sugtrans"/>
    <property type="match status" value="1"/>
</dbReference>
<keyword evidence="4 7" id="KW-0812">Transmembrane</keyword>
<dbReference type="InterPro" id="IPR017473">
    <property type="entry name" value="Undecaprenyl-P_gluc_Ptfrase"/>
</dbReference>